<sequence>MRNFGLNNCRKYLVNCFNFIGFLCFIGSLTVWCGAKRFTTHWLLRFIRFGVLIKTGLTNSGCLPVLDPYALKHVKQQFVSKLAAGYCWRWVIYLGRFVFLIFAFLINRFFYHFKIVKFICFNC</sequence>
<keyword evidence="4" id="KW-1185">Reference proteome</keyword>
<keyword evidence="1" id="KW-0812">Transmembrane</keyword>
<protein>
    <submittedName>
        <fullName evidence="2 3">Uncharacterized protein</fullName>
    </submittedName>
</protein>
<evidence type="ECO:0000256" key="1">
    <source>
        <dbReference type="SAM" id="Phobius"/>
    </source>
</evidence>
<dbReference type="Proteomes" id="UP000006039">
    <property type="component" value="Unassembled WGS sequence"/>
</dbReference>
<evidence type="ECO:0000313" key="3">
    <source>
        <dbReference type="EnsemblFungi" id="EJT76709"/>
    </source>
</evidence>
<reference evidence="4" key="1">
    <citation type="submission" date="2010-07" db="EMBL/GenBank/DDBJ databases">
        <title>The genome sequence of Gaeumannomyces graminis var. tritici strain R3-111a-1.</title>
        <authorList>
            <consortium name="The Broad Institute Genome Sequencing Platform"/>
            <person name="Ma L.-J."/>
            <person name="Dead R."/>
            <person name="Young S."/>
            <person name="Zeng Q."/>
            <person name="Koehrsen M."/>
            <person name="Alvarado L."/>
            <person name="Berlin A."/>
            <person name="Chapman S.B."/>
            <person name="Chen Z."/>
            <person name="Freedman E."/>
            <person name="Gellesch M."/>
            <person name="Goldberg J."/>
            <person name="Griggs A."/>
            <person name="Gujja S."/>
            <person name="Heilman E.R."/>
            <person name="Heiman D."/>
            <person name="Hepburn T."/>
            <person name="Howarth C."/>
            <person name="Jen D."/>
            <person name="Larson L."/>
            <person name="Mehta T."/>
            <person name="Neiman D."/>
            <person name="Pearson M."/>
            <person name="Roberts A."/>
            <person name="Saif S."/>
            <person name="Shea T."/>
            <person name="Shenoy N."/>
            <person name="Sisk P."/>
            <person name="Stolte C."/>
            <person name="Sykes S."/>
            <person name="Walk T."/>
            <person name="White J."/>
            <person name="Yandava C."/>
            <person name="Haas B."/>
            <person name="Nusbaum C."/>
            <person name="Birren B."/>
        </authorList>
    </citation>
    <scope>NUCLEOTIDE SEQUENCE [LARGE SCALE GENOMIC DNA]</scope>
    <source>
        <strain evidence="4">R3-111a-1</strain>
    </source>
</reference>
<reference evidence="2" key="3">
    <citation type="submission" date="2010-09" db="EMBL/GenBank/DDBJ databases">
        <title>Annotation of Gaeumannomyces graminis var. tritici R3-111a-1.</title>
        <authorList>
            <consortium name="The Broad Institute Genome Sequencing Platform"/>
            <person name="Ma L.-J."/>
            <person name="Dead R."/>
            <person name="Young S.K."/>
            <person name="Zeng Q."/>
            <person name="Gargeya S."/>
            <person name="Fitzgerald M."/>
            <person name="Haas B."/>
            <person name="Abouelleil A."/>
            <person name="Alvarado L."/>
            <person name="Arachchi H.M."/>
            <person name="Berlin A."/>
            <person name="Brown A."/>
            <person name="Chapman S.B."/>
            <person name="Chen Z."/>
            <person name="Dunbar C."/>
            <person name="Freedman E."/>
            <person name="Gearin G."/>
            <person name="Gellesch M."/>
            <person name="Goldberg J."/>
            <person name="Griggs A."/>
            <person name="Gujja S."/>
            <person name="Heiman D."/>
            <person name="Howarth C."/>
            <person name="Larson L."/>
            <person name="Lui A."/>
            <person name="MacDonald P.J.P."/>
            <person name="Mehta T."/>
            <person name="Montmayeur A."/>
            <person name="Murphy C."/>
            <person name="Neiman D."/>
            <person name="Pearson M."/>
            <person name="Priest M."/>
            <person name="Roberts A."/>
            <person name="Saif S."/>
            <person name="Shea T."/>
            <person name="Shenoy N."/>
            <person name="Sisk P."/>
            <person name="Stolte C."/>
            <person name="Sykes S."/>
            <person name="Yandava C."/>
            <person name="Wortman J."/>
            <person name="Nusbaum C."/>
            <person name="Birren B."/>
        </authorList>
    </citation>
    <scope>NUCLEOTIDE SEQUENCE</scope>
    <source>
        <strain evidence="2">R3-111a-1</strain>
    </source>
</reference>
<evidence type="ECO:0000313" key="4">
    <source>
        <dbReference type="Proteomes" id="UP000006039"/>
    </source>
</evidence>
<keyword evidence="1" id="KW-1133">Transmembrane helix</keyword>
<dbReference type="EMBL" id="GL385397">
    <property type="protein sequence ID" value="EJT76709.1"/>
    <property type="molecule type" value="Genomic_DNA"/>
</dbReference>
<dbReference type="AlphaFoldDB" id="J3NZC6"/>
<evidence type="ECO:0000313" key="2">
    <source>
        <dbReference type="EMBL" id="EJT76709.1"/>
    </source>
</evidence>
<feature type="transmembrane region" description="Helical" evidence="1">
    <location>
        <begin position="90"/>
        <end position="111"/>
    </location>
</feature>
<organism evidence="2">
    <name type="scientific">Gaeumannomyces tritici (strain R3-111a-1)</name>
    <name type="common">Wheat and barley take-all root rot fungus</name>
    <name type="synonym">Gaeumannomyces graminis var. tritici</name>
    <dbReference type="NCBI Taxonomy" id="644352"/>
    <lineage>
        <taxon>Eukaryota</taxon>
        <taxon>Fungi</taxon>
        <taxon>Dikarya</taxon>
        <taxon>Ascomycota</taxon>
        <taxon>Pezizomycotina</taxon>
        <taxon>Sordariomycetes</taxon>
        <taxon>Sordariomycetidae</taxon>
        <taxon>Magnaporthales</taxon>
        <taxon>Magnaporthaceae</taxon>
        <taxon>Gaeumannomyces</taxon>
    </lineage>
</organism>
<reference evidence="3" key="4">
    <citation type="journal article" date="2015" name="G3 (Bethesda)">
        <title>Genome sequences of three phytopathogenic species of the Magnaporthaceae family of fungi.</title>
        <authorList>
            <person name="Okagaki L.H."/>
            <person name="Nunes C.C."/>
            <person name="Sailsbery J."/>
            <person name="Clay B."/>
            <person name="Brown D."/>
            <person name="John T."/>
            <person name="Oh Y."/>
            <person name="Young N."/>
            <person name="Fitzgerald M."/>
            <person name="Haas B.J."/>
            <person name="Zeng Q."/>
            <person name="Young S."/>
            <person name="Adiconis X."/>
            <person name="Fan L."/>
            <person name="Levin J.Z."/>
            <person name="Mitchell T.K."/>
            <person name="Okubara P.A."/>
            <person name="Farman M.L."/>
            <person name="Kohn L.M."/>
            <person name="Birren B."/>
            <person name="Ma L.-J."/>
            <person name="Dean R.A."/>
        </authorList>
    </citation>
    <scope>NUCLEOTIDE SEQUENCE</scope>
    <source>
        <strain evidence="3">R3-111a-1</strain>
    </source>
</reference>
<dbReference type="GeneID" id="20347083"/>
<dbReference type="RefSeq" id="XP_009222709.1">
    <property type="nucleotide sequence ID" value="XM_009224445.1"/>
</dbReference>
<dbReference type="HOGENOM" id="CLU_2015440_0_0_1"/>
<reference evidence="2" key="2">
    <citation type="submission" date="2010-07" db="EMBL/GenBank/DDBJ databases">
        <authorList>
            <consortium name="The Broad Institute Genome Sequencing Platform"/>
            <consortium name="Broad Institute Genome Sequencing Center for Infectious Disease"/>
            <person name="Ma L.-J."/>
            <person name="Dead R."/>
            <person name="Young S."/>
            <person name="Zeng Q."/>
            <person name="Koehrsen M."/>
            <person name="Alvarado L."/>
            <person name="Berlin A."/>
            <person name="Chapman S.B."/>
            <person name="Chen Z."/>
            <person name="Freedman E."/>
            <person name="Gellesch M."/>
            <person name="Goldberg J."/>
            <person name="Griggs A."/>
            <person name="Gujja S."/>
            <person name="Heilman E.R."/>
            <person name="Heiman D."/>
            <person name="Hepburn T."/>
            <person name="Howarth C."/>
            <person name="Jen D."/>
            <person name="Larson L."/>
            <person name="Mehta T."/>
            <person name="Neiman D."/>
            <person name="Pearson M."/>
            <person name="Roberts A."/>
            <person name="Saif S."/>
            <person name="Shea T."/>
            <person name="Shenoy N."/>
            <person name="Sisk P."/>
            <person name="Stolte C."/>
            <person name="Sykes S."/>
            <person name="Walk T."/>
            <person name="White J."/>
            <person name="Yandava C."/>
            <person name="Haas B."/>
            <person name="Nusbaum C."/>
            <person name="Birren B."/>
        </authorList>
    </citation>
    <scope>NUCLEOTIDE SEQUENCE</scope>
    <source>
        <strain evidence="2">R3-111a-1</strain>
    </source>
</reference>
<feature type="transmembrane region" description="Helical" evidence="1">
    <location>
        <begin position="12"/>
        <end position="32"/>
    </location>
</feature>
<name>J3NZC6_GAET3</name>
<accession>J3NZC6</accession>
<dbReference type="VEuPathDB" id="FungiDB:GGTG_06625"/>
<dbReference type="EnsemblFungi" id="EJT76709">
    <property type="protein sequence ID" value="EJT76709"/>
    <property type="gene ID" value="GGTG_06625"/>
</dbReference>
<keyword evidence="1" id="KW-0472">Membrane</keyword>
<reference evidence="3" key="5">
    <citation type="submission" date="2018-04" db="UniProtKB">
        <authorList>
            <consortium name="EnsemblFungi"/>
        </authorList>
    </citation>
    <scope>IDENTIFICATION</scope>
    <source>
        <strain evidence="3">R3-111a-1</strain>
    </source>
</reference>
<proteinExistence type="predicted"/>
<gene>
    <name evidence="3" type="primary">20347083</name>
    <name evidence="2" type="ORF">GGTG_06625</name>
</gene>